<dbReference type="EMBL" id="PNBX01000081">
    <property type="protein sequence ID" value="TMO65937.1"/>
    <property type="molecule type" value="Genomic_DNA"/>
</dbReference>
<reference evidence="10 11" key="1">
    <citation type="submission" date="2018-01" db="EMBL/GenBank/DDBJ databases">
        <authorList>
            <person name="Paulsen S."/>
            <person name="Gram L.K."/>
        </authorList>
    </citation>
    <scope>NUCLEOTIDE SEQUENCE [LARGE SCALE GENOMIC DNA]</scope>
    <source>
        <strain evidence="10 11">S3790</strain>
    </source>
</reference>
<keyword evidence="5" id="KW-0720">Serine protease</keyword>
<dbReference type="RefSeq" id="WP_138592942.1">
    <property type="nucleotide sequence ID" value="NZ_PNBX01000081.1"/>
</dbReference>
<dbReference type="InterPro" id="IPR029045">
    <property type="entry name" value="ClpP/crotonase-like_dom_sf"/>
</dbReference>
<feature type="active site" description="Nucleophile" evidence="7">
    <location>
        <position position="408"/>
    </location>
</feature>
<evidence type="ECO:0000256" key="8">
    <source>
        <dbReference type="SAM" id="Phobius"/>
    </source>
</evidence>
<dbReference type="AlphaFoldDB" id="A0A5S3V5L5"/>
<dbReference type="CDD" id="cd07023">
    <property type="entry name" value="S49_Sppa_N_C"/>
    <property type="match status" value="1"/>
</dbReference>
<gene>
    <name evidence="10" type="primary">sppA</name>
    <name evidence="10" type="ORF">CWC19_16895</name>
</gene>
<dbReference type="Gene3D" id="3.90.226.10">
    <property type="entry name" value="2-enoyl-CoA Hydratase, Chain A, domain 1"/>
    <property type="match status" value="4"/>
</dbReference>
<dbReference type="NCBIfam" id="TIGR00706">
    <property type="entry name" value="SppA_dom"/>
    <property type="match status" value="1"/>
</dbReference>
<dbReference type="InterPro" id="IPR004634">
    <property type="entry name" value="Pept_S49_pIV"/>
</dbReference>
<organism evidence="10 11">
    <name type="scientific">Pseudoalteromonas aurantia</name>
    <dbReference type="NCBI Taxonomy" id="43654"/>
    <lineage>
        <taxon>Bacteria</taxon>
        <taxon>Pseudomonadati</taxon>
        <taxon>Pseudomonadota</taxon>
        <taxon>Gammaproteobacteria</taxon>
        <taxon>Alteromonadales</taxon>
        <taxon>Pseudoalteromonadaceae</taxon>
        <taxon>Pseudoalteromonas</taxon>
    </lineage>
</organism>
<comment type="subcellular location">
    <subcellularLocation>
        <location evidence="1">Membrane</location>
    </subcellularLocation>
</comment>
<dbReference type="SUPFAM" id="SSF52096">
    <property type="entry name" value="ClpP/crotonase"/>
    <property type="match status" value="2"/>
</dbReference>
<dbReference type="GO" id="GO:0006465">
    <property type="term" value="P:signal peptide processing"/>
    <property type="evidence" value="ECO:0007669"/>
    <property type="project" value="InterPro"/>
</dbReference>
<evidence type="ECO:0000256" key="5">
    <source>
        <dbReference type="ARBA" id="ARBA00022825"/>
    </source>
</evidence>
<sequence length="624" mass="68740">MNLIVKCFKGLWHGLNFSRRLILNLLFLGIIAALIIGVSSDGDEIIINENSVLRLNLEGSLVEELTYIDPFDAALSDATSSNKQPKEILLDDVVRVIKAAKDDERIQVLLLDLKHLRSGHLDKLRTIADTIDEFKESGKKVLAHGAYYSQGQYYLASKADAISLHPYGGIDIRGYASYPLYFKDALEKLKVTQHIFRVGTFKSAVEPFIRNDMSEPAKEAKKLWLNELWSQYKLDIIAARQFSDSNFDETITDYLSKMEQVEGDYAQYALANGWVDELKTDQQIQQELIALVGENKSGKSFKQISFTEYLSFIKPPIDFVNPVTEKVAVIIARGNIVDGKQKAGKIGGESTAALLKKARLDDKVKAVVLRIDSGGGSMFASEIIRNEILAIKDAGKPVVASMGSVAASGGYWIAASANEIWASPSTITGSIGVFGLFMTFENALNDLGVYSDGVATTELHDISLSRGLNPQLAQVFQLGVENAYDKFISVVAHSRGLEKAAVDKVAQGRVWTATQAKEFGLIDNLGNKQDAISAAAKLANLDFYDVITIEQTLSEKEMLLREIFGNAMVKETLNAIAPQSNLLKLIERNLGQVSTDLERHLSTLSNMNDPNGIYTQCITCQITY</sequence>
<keyword evidence="3" id="KW-0645">Protease</keyword>
<evidence type="ECO:0000256" key="1">
    <source>
        <dbReference type="ARBA" id="ARBA00004370"/>
    </source>
</evidence>
<comment type="caution">
    <text evidence="10">The sequence shown here is derived from an EMBL/GenBank/DDBJ whole genome shotgun (WGS) entry which is preliminary data.</text>
</comment>
<keyword evidence="8" id="KW-1133">Transmembrane helix</keyword>
<dbReference type="GO" id="GO:0008236">
    <property type="term" value="F:serine-type peptidase activity"/>
    <property type="evidence" value="ECO:0007669"/>
    <property type="project" value="UniProtKB-KW"/>
</dbReference>
<comment type="similarity">
    <text evidence="2">Belongs to the peptidase S49 family.</text>
</comment>
<name>A0A5S3V5L5_9GAMM</name>
<protein>
    <submittedName>
        <fullName evidence="10">Signal peptide peptidase SppA</fullName>
    </submittedName>
</protein>
<keyword evidence="6 8" id="KW-0472">Membrane</keyword>
<evidence type="ECO:0000256" key="6">
    <source>
        <dbReference type="ARBA" id="ARBA00023136"/>
    </source>
</evidence>
<dbReference type="NCBIfam" id="TIGR00705">
    <property type="entry name" value="SppA_67K"/>
    <property type="match status" value="1"/>
</dbReference>
<evidence type="ECO:0000313" key="10">
    <source>
        <dbReference type="EMBL" id="TMO65937.1"/>
    </source>
</evidence>
<dbReference type="PANTHER" id="PTHR33209">
    <property type="entry name" value="PROTEASE 4"/>
    <property type="match status" value="1"/>
</dbReference>
<dbReference type="OrthoDB" id="9764363at2"/>
<accession>A0A5S3V5L5</accession>
<dbReference type="InterPro" id="IPR004635">
    <property type="entry name" value="Pept_S49_SppA"/>
</dbReference>
<feature type="domain" description="Peptidase S49" evidence="9">
    <location>
        <begin position="391"/>
        <end position="541"/>
    </location>
</feature>
<feature type="domain" description="Peptidase S49" evidence="9">
    <location>
        <begin position="134"/>
        <end position="290"/>
    </location>
</feature>
<dbReference type="InterPro" id="IPR047217">
    <property type="entry name" value="S49_SppA_67K_type_N"/>
</dbReference>
<evidence type="ECO:0000313" key="11">
    <source>
        <dbReference type="Proteomes" id="UP000307217"/>
    </source>
</evidence>
<reference evidence="11" key="2">
    <citation type="submission" date="2019-06" db="EMBL/GenBank/DDBJ databases">
        <title>Co-occurence of chitin degradation, pigmentation and bioactivity in marine Pseudoalteromonas.</title>
        <authorList>
            <person name="Sonnenschein E.C."/>
            <person name="Bech P.K."/>
        </authorList>
    </citation>
    <scope>NUCLEOTIDE SEQUENCE [LARGE SCALE GENOMIC DNA]</scope>
    <source>
        <strain evidence="11">S3790</strain>
    </source>
</reference>
<keyword evidence="4" id="KW-0378">Hydrolase</keyword>
<dbReference type="InterPro" id="IPR047272">
    <property type="entry name" value="S49_SppA_C"/>
</dbReference>
<proteinExistence type="inferred from homology"/>
<dbReference type="CDD" id="cd07018">
    <property type="entry name" value="S49_SppA_67K_type"/>
    <property type="match status" value="1"/>
</dbReference>
<dbReference type="Proteomes" id="UP000307217">
    <property type="component" value="Unassembled WGS sequence"/>
</dbReference>
<dbReference type="PIRSF" id="PIRSF001217">
    <property type="entry name" value="Protease_4_SppA"/>
    <property type="match status" value="1"/>
</dbReference>
<evidence type="ECO:0000256" key="7">
    <source>
        <dbReference type="PIRSR" id="PIRSR001217-1"/>
    </source>
</evidence>
<evidence type="ECO:0000259" key="9">
    <source>
        <dbReference type="Pfam" id="PF01343"/>
    </source>
</evidence>
<feature type="transmembrane region" description="Helical" evidence="8">
    <location>
        <begin position="21"/>
        <end position="40"/>
    </location>
</feature>
<dbReference type="GO" id="GO:0016020">
    <property type="term" value="C:membrane"/>
    <property type="evidence" value="ECO:0007669"/>
    <property type="project" value="UniProtKB-SubCell"/>
</dbReference>
<evidence type="ECO:0000256" key="2">
    <source>
        <dbReference type="ARBA" id="ARBA00008683"/>
    </source>
</evidence>
<dbReference type="InterPro" id="IPR002142">
    <property type="entry name" value="Peptidase_S49"/>
</dbReference>
<dbReference type="PANTHER" id="PTHR33209:SF1">
    <property type="entry name" value="PEPTIDASE S49 DOMAIN-CONTAINING PROTEIN"/>
    <property type="match status" value="1"/>
</dbReference>
<dbReference type="Pfam" id="PF01343">
    <property type="entry name" value="Peptidase_S49"/>
    <property type="match status" value="2"/>
</dbReference>
<evidence type="ECO:0000256" key="3">
    <source>
        <dbReference type="ARBA" id="ARBA00022670"/>
    </source>
</evidence>
<feature type="active site" description="Proton donor/acceptor" evidence="7">
    <location>
        <position position="202"/>
    </location>
</feature>
<keyword evidence="8" id="KW-0812">Transmembrane</keyword>
<evidence type="ECO:0000256" key="4">
    <source>
        <dbReference type="ARBA" id="ARBA00022801"/>
    </source>
</evidence>